<evidence type="ECO:0000313" key="2">
    <source>
        <dbReference type="EMBL" id="GAA6268245.1"/>
    </source>
</evidence>
<evidence type="ECO:0000256" key="1">
    <source>
        <dbReference type="SAM" id="Phobius"/>
    </source>
</evidence>
<feature type="transmembrane region" description="Helical" evidence="1">
    <location>
        <begin position="223"/>
        <end position="244"/>
    </location>
</feature>
<keyword evidence="3" id="KW-1185">Reference proteome</keyword>
<dbReference type="EMBL" id="BAABXL010000001">
    <property type="protein sequence ID" value="GAA6268245.1"/>
    <property type="molecule type" value="Genomic_DNA"/>
</dbReference>
<protein>
    <submittedName>
        <fullName evidence="2">ABC transporter permease</fullName>
    </submittedName>
</protein>
<feature type="transmembrane region" description="Helical" evidence="1">
    <location>
        <begin position="135"/>
        <end position="158"/>
    </location>
</feature>
<dbReference type="RefSeq" id="WP_178302559.1">
    <property type="nucleotide sequence ID" value="NZ_BAABXL010000001.1"/>
</dbReference>
<accession>A0ABQ0AW43</accession>
<dbReference type="Pfam" id="PF12730">
    <property type="entry name" value="ABC2_membrane_4"/>
    <property type="match status" value="1"/>
</dbReference>
<reference evidence="2 3" key="1">
    <citation type="submission" date="2024-04" db="EMBL/GenBank/DDBJ databases">
        <title>Defined microbial consortia suppress multidrug-resistant proinflammatory Enterobacteriaceae via ecological control.</title>
        <authorList>
            <person name="Furuichi M."/>
            <person name="Kawaguchi T."/>
            <person name="Pust M."/>
            <person name="Yasuma K."/>
            <person name="Plichta D."/>
            <person name="Hasegawa N."/>
            <person name="Ohya T."/>
            <person name="Bhattarai S."/>
            <person name="Sasajima S."/>
            <person name="Aoto Y."/>
            <person name="Tuganbaev T."/>
            <person name="Yaginuma M."/>
            <person name="Ueda M."/>
            <person name="Okahashi N."/>
            <person name="Amafuji K."/>
            <person name="Kiridooshi Y."/>
            <person name="Sugita K."/>
            <person name="Strazar M."/>
            <person name="Skelly A."/>
            <person name="Suda W."/>
            <person name="Hattori M."/>
            <person name="Nakamoto N."/>
            <person name="Caballero S."/>
            <person name="Norman J."/>
            <person name="Olle B."/>
            <person name="Tanoue T."/>
            <person name="Arita M."/>
            <person name="Bucci V."/>
            <person name="Atarashi K."/>
            <person name="Xavier R."/>
            <person name="Honda K."/>
        </authorList>
    </citation>
    <scope>NUCLEOTIDE SEQUENCE [LARGE SCALE GENOMIC DNA]</scope>
    <source>
        <strain evidence="3">f13</strain>
    </source>
</reference>
<feature type="transmembrane region" description="Helical" evidence="1">
    <location>
        <begin position="58"/>
        <end position="78"/>
    </location>
</feature>
<proteinExistence type="predicted"/>
<keyword evidence="1" id="KW-0812">Transmembrane</keyword>
<comment type="caution">
    <text evidence="2">The sequence shown here is derived from an EMBL/GenBank/DDBJ whole genome shotgun (WGS) entry which is preliminary data.</text>
</comment>
<evidence type="ECO:0000313" key="3">
    <source>
        <dbReference type="Proteomes" id="UP001600894"/>
    </source>
</evidence>
<feature type="transmembrane region" description="Helical" evidence="1">
    <location>
        <begin position="105"/>
        <end position="129"/>
    </location>
</feature>
<gene>
    <name evidence="2" type="ORF">F130042H8_13050</name>
</gene>
<dbReference type="Proteomes" id="UP001600894">
    <property type="component" value="Unassembled WGS sequence"/>
</dbReference>
<name>A0ABQ0AW43_9FIRM</name>
<keyword evidence="1" id="KW-0472">Membrane</keyword>
<organism evidence="2 3">
    <name type="scientific">Enterocloster alcoholdehydrogenati</name>
    <dbReference type="NCBI Taxonomy" id="2547410"/>
    <lineage>
        <taxon>Bacteria</taxon>
        <taxon>Bacillati</taxon>
        <taxon>Bacillota</taxon>
        <taxon>Clostridia</taxon>
        <taxon>Lachnospirales</taxon>
        <taxon>Lachnospiraceae</taxon>
        <taxon>Enterocloster</taxon>
    </lineage>
</organism>
<feature type="transmembrane region" description="Helical" evidence="1">
    <location>
        <begin position="170"/>
        <end position="189"/>
    </location>
</feature>
<sequence>MWNLMKAELLKLRRCQIFLVGFTALALCPFVQYGSQLIISAKYRDPNFDFTALFENVVWGNTQIFLPVSLVMIGGWFIDRESAHDTLKNIMTIPVSMPKLLGVKLLLIGIMTVLLGIYSTGVTLITGVAVGLPGLTAQVLFCCGIQIVMAALTTYLVCMPLILIFGQIRGAYLGGSILTFFLGYSMMFFKGGALSSTYPFSAALILVGFDMGKYAGTTTDPNLLLAAAGVGIMVWWAMLLLAISGRRKEMESIRHANAKKKVKRAVRRRGQYHP</sequence>
<keyword evidence="1" id="KW-1133">Transmembrane helix</keyword>